<keyword evidence="1" id="KW-0812">Transmembrane</keyword>
<evidence type="ECO:0000313" key="2">
    <source>
        <dbReference type="EMBL" id="KAF9515455.1"/>
    </source>
</evidence>
<evidence type="ECO:0000256" key="1">
    <source>
        <dbReference type="SAM" id="Phobius"/>
    </source>
</evidence>
<accession>A0A9P6DYZ8</accession>
<organism evidence="2 3">
    <name type="scientific">Hydnum rufescens UP504</name>
    <dbReference type="NCBI Taxonomy" id="1448309"/>
    <lineage>
        <taxon>Eukaryota</taxon>
        <taxon>Fungi</taxon>
        <taxon>Dikarya</taxon>
        <taxon>Basidiomycota</taxon>
        <taxon>Agaricomycotina</taxon>
        <taxon>Agaricomycetes</taxon>
        <taxon>Cantharellales</taxon>
        <taxon>Hydnaceae</taxon>
        <taxon>Hydnum</taxon>
    </lineage>
</organism>
<comment type="caution">
    <text evidence="2">The sequence shown here is derived from an EMBL/GenBank/DDBJ whole genome shotgun (WGS) entry which is preliminary data.</text>
</comment>
<dbReference type="InterPro" id="IPR009571">
    <property type="entry name" value="SUR7/Rim9-like_fungi"/>
</dbReference>
<dbReference type="AlphaFoldDB" id="A0A9P6DYZ8"/>
<dbReference type="OrthoDB" id="2354757at2759"/>
<feature type="transmembrane region" description="Helical" evidence="1">
    <location>
        <begin position="168"/>
        <end position="200"/>
    </location>
</feature>
<protein>
    <submittedName>
        <fullName evidence="2">Uncharacterized protein</fullName>
    </submittedName>
</protein>
<keyword evidence="3" id="KW-1185">Reference proteome</keyword>
<dbReference type="EMBL" id="MU128950">
    <property type="protein sequence ID" value="KAF9515455.1"/>
    <property type="molecule type" value="Genomic_DNA"/>
</dbReference>
<sequence length="250" mass="26819">MSASGPHKPREASLRSLRCSPLPPALLPRSAILPCGMGSIGYSRSLLSLGLLDFASVHVAERAISAFGVWGACVYGVTPIEMGFSGVNYVGQCTKQGLGWTTRTVDTTQVADVAFGSLSWSLVLHPVACGAVIFSVVLLITLWLASLMGLPAWMHRKGQTMNQNFVDFLGIFASLFPLGMTITAAVLTTIVCIIDMIIVGEGISRAHKNPQAQTTVHFGGVPWLAFVAMLLTWIGVVEAYRASFTFSKWK</sequence>
<keyword evidence="1" id="KW-1133">Transmembrane helix</keyword>
<name>A0A9P6DYZ8_9AGAM</name>
<gene>
    <name evidence="2" type="ORF">BS47DRAFT_1391640</name>
</gene>
<evidence type="ECO:0000313" key="3">
    <source>
        <dbReference type="Proteomes" id="UP000886523"/>
    </source>
</evidence>
<feature type="transmembrane region" description="Helical" evidence="1">
    <location>
        <begin position="123"/>
        <end position="147"/>
    </location>
</feature>
<dbReference type="GO" id="GO:0005886">
    <property type="term" value="C:plasma membrane"/>
    <property type="evidence" value="ECO:0007669"/>
    <property type="project" value="InterPro"/>
</dbReference>
<dbReference type="Pfam" id="PF06687">
    <property type="entry name" value="SUR7"/>
    <property type="match status" value="1"/>
</dbReference>
<keyword evidence="1" id="KW-0472">Membrane</keyword>
<feature type="transmembrane region" description="Helical" evidence="1">
    <location>
        <begin position="220"/>
        <end position="240"/>
    </location>
</feature>
<dbReference type="Proteomes" id="UP000886523">
    <property type="component" value="Unassembled WGS sequence"/>
</dbReference>
<reference evidence="2" key="1">
    <citation type="journal article" date="2020" name="Nat. Commun.">
        <title>Large-scale genome sequencing of mycorrhizal fungi provides insights into the early evolution of symbiotic traits.</title>
        <authorList>
            <person name="Miyauchi S."/>
            <person name="Kiss E."/>
            <person name="Kuo A."/>
            <person name="Drula E."/>
            <person name="Kohler A."/>
            <person name="Sanchez-Garcia M."/>
            <person name="Morin E."/>
            <person name="Andreopoulos B."/>
            <person name="Barry K.W."/>
            <person name="Bonito G."/>
            <person name="Buee M."/>
            <person name="Carver A."/>
            <person name="Chen C."/>
            <person name="Cichocki N."/>
            <person name="Clum A."/>
            <person name="Culley D."/>
            <person name="Crous P.W."/>
            <person name="Fauchery L."/>
            <person name="Girlanda M."/>
            <person name="Hayes R.D."/>
            <person name="Keri Z."/>
            <person name="LaButti K."/>
            <person name="Lipzen A."/>
            <person name="Lombard V."/>
            <person name="Magnuson J."/>
            <person name="Maillard F."/>
            <person name="Murat C."/>
            <person name="Nolan M."/>
            <person name="Ohm R.A."/>
            <person name="Pangilinan J."/>
            <person name="Pereira M.F."/>
            <person name="Perotto S."/>
            <person name="Peter M."/>
            <person name="Pfister S."/>
            <person name="Riley R."/>
            <person name="Sitrit Y."/>
            <person name="Stielow J.B."/>
            <person name="Szollosi G."/>
            <person name="Zifcakova L."/>
            <person name="Stursova M."/>
            <person name="Spatafora J.W."/>
            <person name="Tedersoo L."/>
            <person name="Vaario L.M."/>
            <person name="Yamada A."/>
            <person name="Yan M."/>
            <person name="Wang P."/>
            <person name="Xu J."/>
            <person name="Bruns T."/>
            <person name="Baldrian P."/>
            <person name="Vilgalys R."/>
            <person name="Dunand C."/>
            <person name="Henrissat B."/>
            <person name="Grigoriev I.V."/>
            <person name="Hibbett D."/>
            <person name="Nagy L.G."/>
            <person name="Martin F.M."/>
        </authorList>
    </citation>
    <scope>NUCLEOTIDE SEQUENCE</scope>
    <source>
        <strain evidence="2">UP504</strain>
    </source>
</reference>
<proteinExistence type="predicted"/>